<organism evidence="4">
    <name type="scientific">Nippostrongylus brasiliensis</name>
    <name type="common">Rat hookworm</name>
    <dbReference type="NCBI Taxonomy" id="27835"/>
    <lineage>
        <taxon>Eukaryota</taxon>
        <taxon>Metazoa</taxon>
        <taxon>Ecdysozoa</taxon>
        <taxon>Nematoda</taxon>
        <taxon>Chromadorea</taxon>
        <taxon>Rhabditida</taxon>
        <taxon>Rhabditina</taxon>
        <taxon>Rhabditomorpha</taxon>
        <taxon>Strongyloidea</taxon>
        <taxon>Heligmosomidae</taxon>
        <taxon>Nippostrongylus</taxon>
    </lineage>
</organism>
<reference evidence="2 3" key="2">
    <citation type="submission" date="2018-11" db="EMBL/GenBank/DDBJ databases">
        <authorList>
            <consortium name="Pathogen Informatics"/>
        </authorList>
    </citation>
    <scope>NUCLEOTIDE SEQUENCE [LARGE SCALE GENOMIC DNA]</scope>
</reference>
<gene>
    <name evidence="2" type="ORF">NBR_LOCUS7498</name>
</gene>
<dbReference type="Proteomes" id="UP000271162">
    <property type="component" value="Unassembled WGS sequence"/>
</dbReference>
<evidence type="ECO:0000313" key="2">
    <source>
        <dbReference type="EMBL" id="VDL71087.1"/>
    </source>
</evidence>
<reference evidence="4" key="1">
    <citation type="submission" date="2017-02" db="UniProtKB">
        <authorList>
            <consortium name="WormBaseParasite"/>
        </authorList>
    </citation>
    <scope>IDENTIFICATION</scope>
</reference>
<accession>A0A0N4XX28</accession>
<evidence type="ECO:0000256" key="1">
    <source>
        <dbReference type="SAM" id="MobiDB-lite"/>
    </source>
</evidence>
<evidence type="ECO:0000313" key="3">
    <source>
        <dbReference type="Proteomes" id="UP000271162"/>
    </source>
</evidence>
<proteinExistence type="predicted"/>
<keyword evidence="3" id="KW-1185">Reference proteome</keyword>
<dbReference type="AlphaFoldDB" id="A0A0N4XX28"/>
<dbReference type="EMBL" id="UYSL01019894">
    <property type="protein sequence ID" value="VDL71087.1"/>
    <property type="molecule type" value="Genomic_DNA"/>
</dbReference>
<evidence type="ECO:0000313" key="4">
    <source>
        <dbReference type="WBParaSite" id="NBR_0000749701-mRNA-1"/>
    </source>
</evidence>
<feature type="compositionally biased region" description="Basic and acidic residues" evidence="1">
    <location>
        <begin position="260"/>
        <end position="273"/>
    </location>
</feature>
<name>A0A0N4XX28_NIPBR</name>
<sequence>MGSHELPGLRRQKTHRCVPDRVLNLTLFSFRGFDYVAILLGSTVLRFRVFDVSLFELIRQNSDVVHGEYAKLLTNAASAANQTFLQTSTMAQNIIEGSADDGTRFSIWLLRLEDVIRMRPVPPTVAREKVEELFADLRKDFAAVSSHLRSFFESPQQSETEMDCPMDLVTTDQGYAIKRARQVPRSADAGLVISNQPAAQLLAVGGTITIRVNRLRMLALIDTGAGITVASQFHVSFLGITKLEPDMVSSPVRTAVIPEEEGKATGSQREKQNKQQRMHA</sequence>
<dbReference type="InterPro" id="IPR021109">
    <property type="entry name" value="Peptidase_aspartic_dom_sf"/>
</dbReference>
<dbReference type="WBParaSite" id="NBR_0000749701-mRNA-1">
    <property type="protein sequence ID" value="NBR_0000749701-mRNA-1"/>
    <property type="gene ID" value="NBR_0000749701"/>
</dbReference>
<protein>
    <submittedName>
        <fullName evidence="4">Peptidase A2 domain-containing protein</fullName>
    </submittedName>
</protein>
<feature type="region of interest" description="Disordered" evidence="1">
    <location>
        <begin position="257"/>
        <end position="280"/>
    </location>
</feature>
<dbReference type="SUPFAM" id="SSF50630">
    <property type="entry name" value="Acid proteases"/>
    <property type="match status" value="1"/>
</dbReference>